<dbReference type="InParanoid" id="A0A2H3CMK6"/>
<name>A0A2H3CMK6_ARMGA</name>
<gene>
    <name evidence="2" type="ORF">ARMGADRAFT_1088489</name>
</gene>
<accession>A0A2H3CMK6</accession>
<dbReference type="Proteomes" id="UP000217790">
    <property type="component" value="Unassembled WGS sequence"/>
</dbReference>
<evidence type="ECO:0000256" key="1">
    <source>
        <dbReference type="SAM" id="MobiDB-lite"/>
    </source>
</evidence>
<feature type="compositionally biased region" description="Polar residues" evidence="1">
    <location>
        <begin position="68"/>
        <end position="106"/>
    </location>
</feature>
<feature type="compositionally biased region" description="Polar residues" evidence="1">
    <location>
        <begin position="148"/>
        <end position="157"/>
    </location>
</feature>
<evidence type="ECO:0000313" key="3">
    <source>
        <dbReference type="Proteomes" id="UP000217790"/>
    </source>
</evidence>
<feature type="region of interest" description="Disordered" evidence="1">
    <location>
        <begin position="68"/>
        <end position="121"/>
    </location>
</feature>
<keyword evidence="3" id="KW-1185">Reference proteome</keyword>
<feature type="region of interest" description="Disordered" evidence="1">
    <location>
        <begin position="140"/>
        <end position="160"/>
    </location>
</feature>
<dbReference type="AlphaFoldDB" id="A0A2H3CMK6"/>
<proteinExistence type="predicted"/>
<reference evidence="3" key="1">
    <citation type="journal article" date="2017" name="Nat. Ecol. Evol.">
        <title>Genome expansion and lineage-specific genetic innovations in the forest pathogenic fungi Armillaria.</title>
        <authorList>
            <person name="Sipos G."/>
            <person name="Prasanna A.N."/>
            <person name="Walter M.C."/>
            <person name="O'Connor E."/>
            <person name="Balint B."/>
            <person name="Krizsan K."/>
            <person name="Kiss B."/>
            <person name="Hess J."/>
            <person name="Varga T."/>
            <person name="Slot J."/>
            <person name="Riley R."/>
            <person name="Boka B."/>
            <person name="Rigling D."/>
            <person name="Barry K."/>
            <person name="Lee J."/>
            <person name="Mihaltcheva S."/>
            <person name="LaButti K."/>
            <person name="Lipzen A."/>
            <person name="Waldron R."/>
            <person name="Moloney N.M."/>
            <person name="Sperisen C."/>
            <person name="Kredics L."/>
            <person name="Vagvoelgyi C."/>
            <person name="Patrignani A."/>
            <person name="Fitzpatrick D."/>
            <person name="Nagy I."/>
            <person name="Doyle S."/>
            <person name="Anderson J.B."/>
            <person name="Grigoriev I.V."/>
            <person name="Gueldener U."/>
            <person name="Muensterkoetter M."/>
            <person name="Nagy L.G."/>
        </authorList>
    </citation>
    <scope>NUCLEOTIDE SEQUENCE [LARGE SCALE GENOMIC DNA]</scope>
    <source>
        <strain evidence="3">Ar21-2</strain>
    </source>
</reference>
<evidence type="ECO:0000313" key="2">
    <source>
        <dbReference type="EMBL" id="PBK84255.1"/>
    </source>
</evidence>
<protein>
    <submittedName>
        <fullName evidence="2">Uncharacterized protein</fullName>
    </submittedName>
</protein>
<organism evidence="2 3">
    <name type="scientific">Armillaria gallica</name>
    <name type="common">Bulbous honey fungus</name>
    <name type="synonym">Armillaria bulbosa</name>
    <dbReference type="NCBI Taxonomy" id="47427"/>
    <lineage>
        <taxon>Eukaryota</taxon>
        <taxon>Fungi</taxon>
        <taxon>Dikarya</taxon>
        <taxon>Basidiomycota</taxon>
        <taxon>Agaricomycotina</taxon>
        <taxon>Agaricomycetes</taxon>
        <taxon>Agaricomycetidae</taxon>
        <taxon>Agaricales</taxon>
        <taxon>Marasmiineae</taxon>
        <taxon>Physalacriaceae</taxon>
        <taxon>Armillaria</taxon>
    </lineage>
</organism>
<dbReference type="EMBL" id="KZ293699">
    <property type="protein sequence ID" value="PBK84255.1"/>
    <property type="molecule type" value="Genomic_DNA"/>
</dbReference>
<sequence>MATKERLSWIPQCYLVRQVDFAQKGKDSVPHCYFVNFLPFVRQLTSASAMLYPNGVNTPLNGFLTMQATPFSPNKKTRSTPTSIPKAPQISTGPQDQARLRSTGSQDLMHGVPSDDGDGYIHAGELAQIRPTLEGLHESHELRDRLSPSAQLTTSRSQGDEARYELSASRDVFFKKFSSFLASISRATSTCRRRVSIPQHLSALSVTTRVDGTWGCTVNKGSVGVLEGVFSKATAVYRLCVHRVSMLPKCGLINALNTTITFRTSDESIRKRYAQRQLIAPDLSQICRRGVHSQRACGEEGMGSTEHHYTRGACREMDLHGSRLATTRPNPSHLPPCLSVATLGEDGAFIFGTHAGRKVCGGREHHYPCTACAVEVDKQLQDTLPIPLLVCRSRLSVNETTWYLGALDERGRAFTAQSTQRREGSVRGENSTEDLGVHAEGGMAGEDGMKGWLYAIIRLEEDG</sequence>
<feature type="region of interest" description="Disordered" evidence="1">
    <location>
        <begin position="415"/>
        <end position="441"/>
    </location>
</feature>